<dbReference type="InParanoid" id="A0A165KAY9"/>
<feature type="compositionally biased region" description="Polar residues" evidence="1">
    <location>
        <begin position="29"/>
        <end position="38"/>
    </location>
</feature>
<accession>A0A165KAY9</accession>
<gene>
    <name evidence="2" type="ORF">EXIGLDRAFT_441595</name>
</gene>
<evidence type="ECO:0000256" key="1">
    <source>
        <dbReference type="SAM" id="MobiDB-lite"/>
    </source>
</evidence>
<sequence>MYFCGAGRTPVLRTETRERPRAASRNRCGANSTANSNWRSHRRTRTERKVKRLTFCLTAHLTRQGIQIRRPQQVNVIPADCAVYALTVLPGCRDVIDVRVSAKAGLSLTSIARSESPPLREVLDAEYHD</sequence>
<evidence type="ECO:0000313" key="2">
    <source>
        <dbReference type="EMBL" id="KZV96066.1"/>
    </source>
</evidence>
<keyword evidence="3" id="KW-1185">Reference proteome</keyword>
<protein>
    <submittedName>
        <fullName evidence="2">Uncharacterized protein</fullName>
    </submittedName>
</protein>
<dbReference type="Proteomes" id="UP000077266">
    <property type="component" value="Unassembled WGS sequence"/>
</dbReference>
<evidence type="ECO:0000313" key="3">
    <source>
        <dbReference type="Proteomes" id="UP000077266"/>
    </source>
</evidence>
<dbReference type="AlphaFoldDB" id="A0A165KAY9"/>
<reference evidence="2 3" key="1">
    <citation type="journal article" date="2016" name="Mol. Biol. Evol.">
        <title>Comparative Genomics of Early-Diverging Mushroom-Forming Fungi Provides Insights into the Origins of Lignocellulose Decay Capabilities.</title>
        <authorList>
            <person name="Nagy L.G."/>
            <person name="Riley R."/>
            <person name="Tritt A."/>
            <person name="Adam C."/>
            <person name="Daum C."/>
            <person name="Floudas D."/>
            <person name="Sun H."/>
            <person name="Yadav J.S."/>
            <person name="Pangilinan J."/>
            <person name="Larsson K.H."/>
            <person name="Matsuura K."/>
            <person name="Barry K."/>
            <person name="Labutti K."/>
            <person name="Kuo R."/>
            <person name="Ohm R.A."/>
            <person name="Bhattacharya S.S."/>
            <person name="Shirouzu T."/>
            <person name="Yoshinaga Y."/>
            <person name="Martin F.M."/>
            <person name="Grigoriev I.V."/>
            <person name="Hibbett D.S."/>
        </authorList>
    </citation>
    <scope>NUCLEOTIDE SEQUENCE [LARGE SCALE GENOMIC DNA]</scope>
    <source>
        <strain evidence="2 3">HHB12029</strain>
    </source>
</reference>
<organism evidence="2 3">
    <name type="scientific">Exidia glandulosa HHB12029</name>
    <dbReference type="NCBI Taxonomy" id="1314781"/>
    <lineage>
        <taxon>Eukaryota</taxon>
        <taxon>Fungi</taxon>
        <taxon>Dikarya</taxon>
        <taxon>Basidiomycota</taxon>
        <taxon>Agaricomycotina</taxon>
        <taxon>Agaricomycetes</taxon>
        <taxon>Auriculariales</taxon>
        <taxon>Exidiaceae</taxon>
        <taxon>Exidia</taxon>
    </lineage>
</organism>
<feature type="region of interest" description="Disordered" evidence="1">
    <location>
        <begin position="14"/>
        <end position="46"/>
    </location>
</feature>
<proteinExistence type="predicted"/>
<dbReference type="EMBL" id="KV425947">
    <property type="protein sequence ID" value="KZV96066.1"/>
    <property type="molecule type" value="Genomic_DNA"/>
</dbReference>
<name>A0A165KAY9_EXIGL</name>